<name>A0A5J4Z071_PORPP</name>
<protein>
    <submittedName>
        <fullName evidence="2">Uncharacterized protein</fullName>
    </submittedName>
</protein>
<feature type="region of interest" description="Disordered" evidence="1">
    <location>
        <begin position="160"/>
        <end position="281"/>
    </location>
</feature>
<proteinExistence type="predicted"/>
<dbReference type="Proteomes" id="UP000324585">
    <property type="component" value="Unassembled WGS sequence"/>
</dbReference>
<gene>
    <name evidence="2" type="ORF">FVE85_0103</name>
</gene>
<evidence type="ECO:0000256" key="1">
    <source>
        <dbReference type="SAM" id="MobiDB-lite"/>
    </source>
</evidence>
<dbReference type="EMBL" id="VRMN01000002">
    <property type="protein sequence ID" value="KAA8496374.1"/>
    <property type="molecule type" value="Genomic_DNA"/>
</dbReference>
<feature type="compositionally biased region" description="Basic and acidic residues" evidence="1">
    <location>
        <begin position="431"/>
        <end position="442"/>
    </location>
</feature>
<feature type="region of interest" description="Disordered" evidence="1">
    <location>
        <begin position="403"/>
        <end position="470"/>
    </location>
</feature>
<keyword evidence="3" id="KW-1185">Reference proteome</keyword>
<sequence>MSGRGSGPRRAMMATPLKEVQDKLDLYKRKHAVATRAGAARLFEEDVDPHTLVTPMRQMSLRAVASESAASAIEKCARRATSTPNTVGKAAADWRAKTMDSAHSDAENPWHVFIKYSTLDAFYSSLSPRNESATSKFRSVLPEPEIKTYDKENERRAIRTSKLFDDTEDTLPVDSPASVAKSWLPKREHRAKSPEATPSRAQSKQEDPPPPPRQHSMDPRPVQKSPRAVKDAVSRDIGAKTTSPQSGSMERKRAGRGEVTSILPARANISPTLSPAPYHSPKTVENVSPLAYPKRSAPVQPVAHDKLRALVLGALTRFRLRSKRGIELVNRAREVERTIHELQGKGDESELEDTLMLSLHKDLCLNKQNVYTLVTEGERAEREQTLNGSRMLLESRRMSIGVTPARGTPFSGSNAKAALATPSRATPQIDKGAKVEEAHRASLADGTSSASPEDVQMHDLTQEVPPTTKRQFLRRKSISVLPDQAPDWSSMPVNSKHISAAASAAAGAASGSSTSRVRGNASRRESLVDSSASRGVSTRTTSKSNEVAGTTTRRASTVGASATAPYQQPSVPVSRRTSLAPSGASSQNAAKSGRPSVGVSAQTGSAAAISGSSAANVRHQSHRQLSMVKTSGVDSSKSNGYAEMTTSTQTPAGNDGVVSSRRMSSQLLPPKVSHNRVARSYKENIP</sequence>
<evidence type="ECO:0000313" key="3">
    <source>
        <dbReference type="Proteomes" id="UP000324585"/>
    </source>
</evidence>
<reference evidence="3" key="1">
    <citation type="journal article" date="2019" name="Nat. Commun.">
        <title>Expansion of phycobilisome linker gene families in mesophilic red algae.</title>
        <authorList>
            <person name="Lee J."/>
            <person name="Kim D."/>
            <person name="Bhattacharya D."/>
            <person name="Yoon H.S."/>
        </authorList>
    </citation>
    <scope>NUCLEOTIDE SEQUENCE [LARGE SCALE GENOMIC DNA]</scope>
    <source>
        <strain evidence="3">CCMP 1328</strain>
    </source>
</reference>
<evidence type="ECO:0000313" key="2">
    <source>
        <dbReference type="EMBL" id="KAA8496374.1"/>
    </source>
</evidence>
<feature type="region of interest" description="Disordered" evidence="1">
    <location>
        <begin position="506"/>
        <end position="686"/>
    </location>
</feature>
<accession>A0A5J4Z071</accession>
<organism evidence="2 3">
    <name type="scientific">Porphyridium purpureum</name>
    <name type="common">Red alga</name>
    <name type="synonym">Porphyridium cruentum</name>
    <dbReference type="NCBI Taxonomy" id="35688"/>
    <lineage>
        <taxon>Eukaryota</taxon>
        <taxon>Rhodophyta</taxon>
        <taxon>Bangiophyceae</taxon>
        <taxon>Porphyridiales</taxon>
        <taxon>Porphyridiaceae</taxon>
        <taxon>Porphyridium</taxon>
    </lineage>
</organism>
<feature type="compositionally biased region" description="Basic and acidic residues" evidence="1">
    <location>
        <begin position="228"/>
        <end position="238"/>
    </location>
</feature>
<feature type="compositionally biased region" description="Polar residues" evidence="1">
    <location>
        <begin position="528"/>
        <end position="590"/>
    </location>
</feature>
<feature type="compositionally biased region" description="Low complexity" evidence="1">
    <location>
        <begin position="600"/>
        <end position="615"/>
    </location>
</feature>
<feature type="compositionally biased region" description="Polar residues" evidence="1">
    <location>
        <begin position="623"/>
        <end position="652"/>
    </location>
</feature>
<dbReference type="AlphaFoldDB" id="A0A5J4Z071"/>
<comment type="caution">
    <text evidence="2">The sequence shown here is derived from an EMBL/GenBank/DDBJ whole genome shotgun (WGS) entry which is preliminary data.</text>
</comment>